<gene>
    <name evidence="2" type="ORF">B9G79_07210</name>
</gene>
<organism evidence="2 3">
    <name type="scientific">Bdellovibrio bacteriovorus</name>
    <dbReference type="NCBI Taxonomy" id="959"/>
    <lineage>
        <taxon>Bacteria</taxon>
        <taxon>Pseudomonadati</taxon>
        <taxon>Bdellovibrionota</taxon>
        <taxon>Bdellovibrionia</taxon>
        <taxon>Bdellovibrionales</taxon>
        <taxon>Pseudobdellovibrionaceae</taxon>
        <taxon>Bdellovibrio</taxon>
    </lineage>
</organism>
<feature type="region of interest" description="Disordered" evidence="1">
    <location>
        <begin position="27"/>
        <end position="53"/>
    </location>
</feature>
<protein>
    <submittedName>
        <fullName evidence="2">Uncharacterized protein</fullName>
    </submittedName>
</protein>
<dbReference type="EMBL" id="CP020946">
    <property type="protein sequence ID" value="ASD63375.1"/>
    <property type="molecule type" value="Genomic_DNA"/>
</dbReference>
<dbReference type="RefSeq" id="WP_088564917.1">
    <property type="nucleotide sequence ID" value="NZ_CP020946.1"/>
</dbReference>
<dbReference type="Proteomes" id="UP000197003">
    <property type="component" value="Chromosome"/>
</dbReference>
<dbReference type="OrthoDB" id="9342795at2"/>
<evidence type="ECO:0000313" key="3">
    <source>
        <dbReference type="Proteomes" id="UP000197003"/>
    </source>
</evidence>
<dbReference type="AlphaFoldDB" id="A0A1Z3N7E4"/>
<accession>A0A1Z3N7E4</accession>
<name>A0A1Z3N7E4_BDEBC</name>
<reference evidence="2 3" key="1">
    <citation type="submission" date="2017-04" db="EMBL/GenBank/DDBJ databases">
        <title>Whole genome sequence of Bdellovibrio bacteriovorus strain SSB218315.</title>
        <authorList>
            <person name="Oyedara O."/>
            <person name="Rodriguez-Perez M.A."/>
        </authorList>
    </citation>
    <scope>NUCLEOTIDE SEQUENCE [LARGE SCALE GENOMIC DNA]</scope>
    <source>
        <strain evidence="2 3">SSB218315</strain>
    </source>
</reference>
<proteinExistence type="predicted"/>
<evidence type="ECO:0000313" key="2">
    <source>
        <dbReference type="EMBL" id="ASD63375.1"/>
    </source>
</evidence>
<sequence length="237" mass="25549">MRIRTLVMLSGAITVLGVGLTVMSEKSKPETESQAAPSQEAPAANPVESEKETAIAAGTKPAAMDVIKSSQPMPVVFKEFKQARDLKKYADLSHKALLLEPDKIVKRRLLKDEDFLKSLEALLKTAPNDEESQQMQNSALDFVFEALNTDMKSAAIEVLKGVVADATVENSAVNEMDRKVLAGVKAEALHNWAAADPSAESSINSLLPGPVSQKIWANVKHQQESNLGESAMLQAGQ</sequence>
<feature type="compositionally biased region" description="Low complexity" evidence="1">
    <location>
        <begin position="32"/>
        <end position="44"/>
    </location>
</feature>
<evidence type="ECO:0000256" key="1">
    <source>
        <dbReference type="SAM" id="MobiDB-lite"/>
    </source>
</evidence>